<comment type="caution">
    <text evidence="1">The sequence shown here is derived from an EMBL/GenBank/DDBJ whole genome shotgun (WGS) entry which is preliminary data.</text>
</comment>
<accession>A0A6A4T9G1</accession>
<name>A0A6A4T9G1_SCOMX</name>
<organism evidence="1 2">
    <name type="scientific">Scophthalmus maximus</name>
    <name type="common">Turbot</name>
    <name type="synonym">Psetta maxima</name>
    <dbReference type="NCBI Taxonomy" id="52904"/>
    <lineage>
        <taxon>Eukaryota</taxon>
        <taxon>Metazoa</taxon>
        <taxon>Chordata</taxon>
        <taxon>Craniata</taxon>
        <taxon>Vertebrata</taxon>
        <taxon>Euteleostomi</taxon>
        <taxon>Actinopterygii</taxon>
        <taxon>Neopterygii</taxon>
        <taxon>Teleostei</taxon>
        <taxon>Neoteleostei</taxon>
        <taxon>Acanthomorphata</taxon>
        <taxon>Carangaria</taxon>
        <taxon>Pleuronectiformes</taxon>
        <taxon>Pleuronectoidei</taxon>
        <taxon>Scophthalmidae</taxon>
        <taxon>Scophthalmus</taxon>
    </lineage>
</organism>
<sequence>MQTANEIPRKHVGSNIDIMTSFITMKRSLASLKSDEQLQLGDDAAHRVRACSLKMSGFPSQTKLDIHVHRFSVESLLLKRRD</sequence>
<dbReference type="AlphaFoldDB" id="A0A6A4T9G1"/>
<proteinExistence type="predicted"/>
<protein>
    <submittedName>
        <fullName evidence="1">Uncharacterized protein</fullName>
    </submittedName>
</protein>
<dbReference type="EMBL" id="VEVO01000005">
    <property type="protein sequence ID" value="KAF0041845.1"/>
    <property type="molecule type" value="Genomic_DNA"/>
</dbReference>
<reference evidence="1 2" key="1">
    <citation type="submission" date="2019-06" db="EMBL/GenBank/DDBJ databases">
        <title>Draft genomes of female and male turbot (Scophthalmus maximus).</title>
        <authorList>
            <person name="Xu H."/>
            <person name="Xu X.-W."/>
            <person name="Shao C."/>
            <person name="Chen S."/>
        </authorList>
    </citation>
    <scope>NUCLEOTIDE SEQUENCE [LARGE SCALE GENOMIC DNA]</scope>
    <source>
        <strain evidence="1">Ysfricsl-2016a</strain>
        <tissue evidence="1">Blood</tissue>
    </source>
</reference>
<gene>
    <name evidence="1" type="ORF">F2P81_005377</name>
</gene>
<dbReference type="Proteomes" id="UP000438429">
    <property type="component" value="Unassembled WGS sequence"/>
</dbReference>
<evidence type="ECO:0000313" key="1">
    <source>
        <dbReference type="EMBL" id="KAF0041845.1"/>
    </source>
</evidence>
<evidence type="ECO:0000313" key="2">
    <source>
        <dbReference type="Proteomes" id="UP000438429"/>
    </source>
</evidence>